<dbReference type="PROSITE" id="PS50893">
    <property type="entry name" value="ABC_TRANSPORTER_2"/>
    <property type="match status" value="2"/>
</dbReference>
<keyword evidence="3" id="KW-1003">Cell membrane</keyword>
<evidence type="ECO:0000313" key="12">
    <source>
        <dbReference type="Proteomes" id="UP000007939"/>
    </source>
</evidence>
<evidence type="ECO:0000256" key="9">
    <source>
        <dbReference type="ARBA" id="ARBA00023136"/>
    </source>
</evidence>
<evidence type="ECO:0000256" key="3">
    <source>
        <dbReference type="ARBA" id="ARBA00022475"/>
    </source>
</evidence>
<dbReference type="GO" id="GO:0016887">
    <property type="term" value="F:ATP hydrolysis activity"/>
    <property type="evidence" value="ECO:0007669"/>
    <property type="project" value="InterPro"/>
</dbReference>
<dbReference type="STRING" id="760011.Spico_0098"/>
<reference evidence="11 12" key="2">
    <citation type="journal article" date="2012" name="Stand. Genomic Sci.">
        <title>Complete genome sequence of the termite hindgut bacterium Spirochaeta coccoides type strain (SPN1(T)), reclassification in the genus Sphaerochaeta as Sphaerochaeta coccoides comb. nov. and emendations of the family Spirochaetaceae and the genus Sphaerochaeta.</title>
        <authorList>
            <person name="Abt B."/>
            <person name="Han C."/>
            <person name="Scheuner C."/>
            <person name="Lu M."/>
            <person name="Lapidus A."/>
            <person name="Nolan M."/>
            <person name="Lucas S."/>
            <person name="Hammon N."/>
            <person name="Deshpande S."/>
            <person name="Cheng J.F."/>
            <person name="Tapia R."/>
            <person name="Goodwin L.A."/>
            <person name="Pitluck S."/>
            <person name="Liolios K."/>
            <person name="Pagani I."/>
            <person name="Ivanova N."/>
            <person name="Mavromatis K."/>
            <person name="Mikhailova N."/>
            <person name="Huntemann M."/>
            <person name="Pati A."/>
            <person name="Chen A."/>
            <person name="Palaniappan K."/>
            <person name="Land M."/>
            <person name="Hauser L."/>
            <person name="Brambilla E.M."/>
            <person name="Rohde M."/>
            <person name="Spring S."/>
            <person name="Gronow S."/>
            <person name="Goker M."/>
            <person name="Woyke T."/>
            <person name="Bristow J."/>
            <person name="Eisen J.A."/>
            <person name="Markowitz V."/>
            <person name="Hugenholtz P."/>
            <person name="Kyrpides N.C."/>
            <person name="Klenk H.P."/>
            <person name="Detter J.C."/>
        </authorList>
    </citation>
    <scope>NUCLEOTIDE SEQUENCE [LARGE SCALE GENOMIC DNA]</scope>
    <source>
        <strain evidence="12">ATCC BAA-1237 / DSM 17374 / SPN1</strain>
    </source>
</reference>
<evidence type="ECO:0000256" key="7">
    <source>
        <dbReference type="ARBA" id="ARBA00022840"/>
    </source>
</evidence>
<evidence type="ECO:0000256" key="2">
    <source>
        <dbReference type="ARBA" id="ARBA00022448"/>
    </source>
</evidence>
<proteinExistence type="predicted"/>
<dbReference type="Pfam" id="PF00005">
    <property type="entry name" value="ABC_tran"/>
    <property type="match status" value="2"/>
</dbReference>
<dbReference type="RefSeq" id="WP_013738736.1">
    <property type="nucleotide sequence ID" value="NC_015436.1"/>
</dbReference>
<evidence type="ECO:0000256" key="8">
    <source>
        <dbReference type="ARBA" id="ARBA00022967"/>
    </source>
</evidence>
<dbReference type="SMART" id="SM00382">
    <property type="entry name" value="AAA"/>
    <property type="match status" value="2"/>
</dbReference>
<dbReference type="InterPro" id="IPR027417">
    <property type="entry name" value="P-loop_NTPase"/>
</dbReference>
<evidence type="ECO:0000256" key="6">
    <source>
        <dbReference type="ARBA" id="ARBA00022741"/>
    </source>
</evidence>
<keyword evidence="5" id="KW-0677">Repeat</keyword>
<dbReference type="InterPro" id="IPR003593">
    <property type="entry name" value="AAA+_ATPase"/>
</dbReference>
<dbReference type="CDD" id="cd03216">
    <property type="entry name" value="ABC_Carb_Monos_I"/>
    <property type="match status" value="1"/>
</dbReference>
<dbReference type="PANTHER" id="PTHR43790:SF3">
    <property type="entry name" value="D-ALLOSE IMPORT ATP-BINDING PROTEIN ALSA-RELATED"/>
    <property type="match status" value="1"/>
</dbReference>
<dbReference type="KEGG" id="scc:Spico_0098"/>
<keyword evidence="9" id="KW-0472">Membrane</keyword>
<gene>
    <name evidence="11" type="ordered locus">Spico_0098</name>
</gene>
<comment type="subcellular location">
    <subcellularLocation>
        <location evidence="1">Cell membrane</location>
        <topology evidence="1">Peripheral membrane protein</topology>
    </subcellularLocation>
</comment>
<evidence type="ECO:0000256" key="4">
    <source>
        <dbReference type="ARBA" id="ARBA00022597"/>
    </source>
</evidence>
<evidence type="ECO:0000259" key="10">
    <source>
        <dbReference type="PROSITE" id="PS50893"/>
    </source>
</evidence>
<dbReference type="Proteomes" id="UP000007939">
    <property type="component" value="Chromosome"/>
</dbReference>
<name>F4GJ45_PARC1</name>
<feature type="domain" description="ABC transporter" evidence="10">
    <location>
        <begin position="251"/>
        <end position="492"/>
    </location>
</feature>
<dbReference type="HOGENOM" id="CLU_000604_92_3_12"/>
<dbReference type="PANTHER" id="PTHR43790">
    <property type="entry name" value="CARBOHYDRATE TRANSPORT ATP-BINDING PROTEIN MG119-RELATED"/>
    <property type="match status" value="1"/>
</dbReference>
<dbReference type="Gene3D" id="3.40.50.300">
    <property type="entry name" value="P-loop containing nucleotide triphosphate hydrolases"/>
    <property type="match status" value="2"/>
</dbReference>
<dbReference type="GO" id="GO:0005886">
    <property type="term" value="C:plasma membrane"/>
    <property type="evidence" value="ECO:0007669"/>
    <property type="project" value="UniProtKB-SubCell"/>
</dbReference>
<evidence type="ECO:0000313" key="11">
    <source>
        <dbReference type="EMBL" id="AEC01340.1"/>
    </source>
</evidence>
<dbReference type="InterPro" id="IPR003439">
    <property type="entry name" value="ABC_transporter-like_ATP-bd"/>
</dbReference>
<keyword evidence="4" id="KW-0762">Sugar transport</keyword>
<dbReference type="SUPFAM" id="SSF52540">
    <property type="entry name" value="P-loop containing nucleoside triphosphate hydrolases"/>
    <property type="match status" value="2"/>
</dbReference>
<keyword evidence="7" id="KW-0067">ATP-binding</keyword>
<keyword evidence="6" id="KW-0547">Nucleotide-binding</keyword>
<dbReference type="FunFam" id="3.40.50.300:FF:000127">
    <property type="entry name" value="Ribose import ATP-binding protein RbsA"/>
    <property type="match status" value="1"/>
</dbReference>
<dbReference type="AlphaFoldDB" id="F4GJ45"/>
<dbReference type="eggNOG" id="COG1129">
    <property type="taxonomic scope" value="Bacteria"/>
</dbReference>
<evidence type="ECO:0000256" key="5">
    <source>
        <dbReference type="ARBA" id="ARBA00022737"/>
    </source>
</evidence>
<dbReference type="PROSITE" id="PS00211">
    <property type="entry name" value="ABC_TRANSPORTER_1"/>
    <property type="match status" value="1"/>
</dbReference>
<accession>F4GJ45</accession>
<keyword evidence="11" id="KW-0378">Hydrolase</keyword>
<organism evidence="11 12">
    <name type="scientific">Parasphaerochaeta coccoides (strain ATCC BAA-1237 / DSM 17374 / SPN1)</name>
    <name type="common">Sphaerochaeta coccoides</name>
    <dbReference type="NCBI Taxonomy" id="760011"/>
    <lineage>
        <taxon>Bacteria</taxon>
        <taxon>Pseudomonadati</taxon>
        <taxon>Spirochaetota</taxon>
        <taxon>Spirochaetia</taxon>
        <taxon>Spirochaetales</taxon>
        <taxon>Sphaerochaetaceae</taxon>
        <taxon>Parasphaerochaeta</taxon>
    </lineage>
</organism>
<dbReference type="CDD" id="cd03215">
    <property type="entry name" value="ABC_Carb_Monos_II"/>
    <property type="match status" value="1"/>
</dbReference>
<feature type="domain" description="ABC transporter" evidence="10">
    <location>
        <begin position="7"/>
        <end position="239"/>
    </location>
</feature>
<dbReference type="InterPro" id="IPR017871">
    <property type="entry name" value="ABC_transporter-like_CS"/>
</dbReference>
<protein>
    <submittedName>
        <fullName evidence="11">Monosaccharide-transporting ATPase</fullName>
        <ecNumber evidence="11">3.6.3.17</ecNumber>
    </submittedName>
</protein>
<keyword evidence="2" id="KW-0813">Transport</keyword>
<dbReference type="GO" id="GO:0005524">
    <property type="term" value="F:ATP binding"/>
    <property type="evidence" value="ECO:0007669"/>
    <property type="project" value="UniProtKB-KW"/>
</dbReference>
<dbReference type="InterPro" id="IPR050107">
    <property type="entry name" value="ABC_carbohydrate_import_ATPase"/>
</dbReference>
<dbReference type="EC" id="3.6.3.17" evidence="11"/>
<keyword evidence="8" id="KW-1278">Translocase</keyword>
<reference evidence="12" key="1">
    <citation type="submission" date="2011-04" db="EMBL/GenBank/DDBJ databases">
        <title>The complete genome of Spirochaeta coccoides DSM 17374.</title>
        <authorList>
            <person name="Lucas S."/>
            <person name="Copeland A."/>
            <person name="Lapidus A."/>
            <person name="Bruce D."/>
            <person name="Goodwin L."/>
            <person name="Pitluck S."/>
            <person name="Peters L."/>
            <person name="Kyrpides N."/>
            <person name="Mavromatis K."/>
            <person name="Pagani I."/>
            <person name="Ivanova N."/>
            <person name="Ovchinnikova G."/>
            <person name="Lu M."/>
            <person name="Detter J.C."/>
            <person name="Tapia R."/>
            <person name="Han C."/>
            <person name="Land M."/>
            <person name="Hauser L."/>
            <person name="Markowitz V."/>
            <person name="Cheng J.-F."/>
            <person name="Hugenholtz P."/>
            <person name="Woyke T."/>
            <person name="Wu D."/>
            <person name="Spring S."/>
            <person name="Schroeder M."/>
            <person name="Brambilla E."/>
            <person name="Klenk H.-P."/>
            <person name="Eisen J.A."/>
        </authorList>
    </citation>
    <scope>NUCLEOTIDE SEQUENCE [LARGE SCALE GENOMIC DNA]</scope>
    <source>
        <strain evidence="12">ATCC BAA-1237 / DSM 17374 / SPN1</strain>
    </source>
</reference>
<dbReference type="EMBL" id="CP002659">
    <property type="protein sequence ID" value="AEC01340.1"/>
    <property type="molecule type" value="Genomic_DNA"/>
</dbReference>
<sequence length="492" mass="54279">MDNKYILTVSNVNKAFPGVKALDDVSIQVKQGEVHGIVGENGAGKSTLMKILSGVYAKDSGTIIFDGESIEKSTPFDSLRRGISIIYQEFNLVETMSVGENIFMGRFKEMSGMRGTHKRAAKLIEDIGSRINSHTLVKNLSTAEKQMVEIAKALSFNSKLIIMDEPSSSLTNDDLKQLFQIVKLLVSQGISVIYISHKLDEVFELCDTVTIMCDGRVIDSKPASELTRAEMIMKMVGRAIENEFPERPRCVGAPLLHVAGLNTRKLHDVSFTLNKGEILGLVGLVGAGRTEIARSLFGADKVRSAEFVLEGERISIKKPHDAIQHGIGFVPEDRKQQGLILPFSVETNISIACLKNLCRGLFRFVSQSKERECSKREIENLRIKTSSADTRVVTLSGGNQQKIIIGRWLEMHPMILILDEPTRGIDIGAKYEIYMLMKKIVEAGGSIILISSEFPEVLNLSNRVLTICDGKVTGEFDPEVASGNEIMDKVMG</sequence>
<evidence type="ECO:0000256" key="1">
    <source>
        <dbReference type="ARBA" id="ARBA00004202"/>
    </source>
</evidence>
<keyword evidence="12" id="KW-1185">Reference proteome</keyword>